<dbReference type="KEGG" id="cmp:Cha6605_5868"/>
<evidence type="ECO:0000313" key="2">
    <source>
        <dbReference type="Proteomes" id="UP000010366"/>
    </source>
</evidence>
<dbReference type="eggNOG" id="COG1247">
    <property type="taxonomic scope" value="Bacteria"/>
</dbReference>
<proteinExistence type="predicted"/>
<name>K9UQI8_CHAP6</name>
<dbReference type="RefSeq" id="WP_015162791.1">
    <property type="nucleotide sequence ID" value="NC_019697.1"/>
</dbReference>
<gene>
    <name evidence="1" type="ORF">Cha6605_5868</name>
</gene>
<dbReference type="SUPFAM" id="SSF55729">
    <property type="entry name" value="Acyl-CoA N-acyltransferases (Nat)"/>
    <property type="match status" value="1"/>
</dbReference>
<dbReference type="Gene3D" id="3.40.630.30">
    <property type="match status" value="1"/>
</dbReference>
<dbReference type="HOGENOM" id="CLU_2536457_0_0_3"/>
<protein>
    <recommendedName>
        <fullName evidence="3">Acetyltransferase</fullName>
    </recommendedName>
</protein>
<evidence type="ECO:0000313" key="1">
    <source>
        <dbReference type="EMBL" id="AFY96716.1"/>
    </source>
</evidence>
<organism evidence="1 2">
    <name type="scientific">Chamaesiphon minutus (strain ATCC 27169 / PCC 6605)</name>
    <dbReference type="NCBI Taxonomy" id="1173020"/>
    <lineage>
        <taxon>Bacteria</taxon>
        <taxon>Bacillati</taxon>
        <taxon>Cyanobacteriota</taxon>
        <taxon>Cyanophyceae</taxon>
        <taxon>Gomontiellales</taxon>
        <taxon>Chamaesiphonaceae</taxon>
        <taxon>Chamaesiphon</taxon>
    </lineage>
</organism>
<accession>K9UQI8</accession>
<dbReference type="InterPro" id="IPR016181">
    <property type="entry name" value="Acyl_CoA_acyltransferase"/>
</dbReference>
<dbReference type="Proteomes" id="UP000010366">
    <property type="component" value="Chromosome"/>
</dbReference>
<sequence length="83" mass="9382">MEVSIRPARTTDLDTIIEIQTKSLANLPAQFRKYDRYQVDSLIVGQAAWRRIDLPLETTLVAADEFGHIIGFISFCLPPFVTS</sequence>
<dbReference type="AlphaFoldDB" id="K9UQI8"/>
<evidence type="ECO:0008006" key="3">
    <source>
        <dbReference type="Google" id="ProtNLM"/>
    </source>
</evidence>
<reference evidence="1 2" key="1">
    <citation type="submission" date="2012-05" db="EMBL/GenBank/DDBJ databases">
        <title>Finished chromosome of genome of Chamaesiphon sp. PCC 6605.</title>
        <authorList>
            <consortium name="US DOE Joint Genome Institute"/>
            <person name="Gugger M."/>
            <person name="Coursin T."/>
            <person name="Rippka R."/>
            <person name="Tandeau De Marsac N."/>
            <person name="Huntemann M."/>
            <person name="Wei C.-L."/>
            <person name="Han J."/>
            <person name="Detter J.C."/>
            <person name="Han C."/>
            <person name="Tapia R."/>
            <person name="Chen A."/>
            <person name="Kyrpides N."/>
            <person name="Mavromatis K."/>
            <person name="Markowitz V."/>
            <person name="Szeto E."/>
            <person name="Ivanova N."/>
            <person name="Pagani I."/>
            <person name="Pati A."/>
            <person name="Goodwin L."/>
            <person name="Nordberg H.P."/>
            <person name="Cantor M.N."/>
            <person name="Hua S.X."/>
            <person name="Woyke T."/>
            <person name="Kerfeld C.A."/>
        </authorList>
    </citation>
    <scope>NUCLEOTIDE SEQUENCE [LARGE SCALE GENOMIC DNA]</scope>
    <source>
        <strain evidence="2">ATCC 27169 / PCC 6605</strain>
    </source>
</reference>
<dbReference type="EMBL" id="CP003600">
    <property type="protein sequence ID" value="AFY96716.1"/>
    <property type="molecule type" value="Genomic_DNA"/>
</dbReference>
<keyword evidence="2" id="KW-1185">Reference proteome</keyword>